<dbReference type="AlphaFoldDB" id="A0AAN9EVK9"/>
<dbReference type="EMBL" id="JAYWIO010000005">
    <property type="protein sequence ID" value="KAK7262050.1"/>
    <property type="molecule type" value="Genomic_DNA"/>
</dbReference>
<comment type="caution">
    <text evidence="1">The sequence shown here is derived from an EMBL/GenBank/DDBJ whole genome shotgun (WGS) entry which is preliminary data.</text>
</comment>
<gene>
    <name evidence="1" type="ORF">RIF29_28378</name>
</gene>
<proteinExistence type="predicted"/>
<sequence length="69" mass="8180">MDTPLLCLFLINYFHYIILTVQFFKCGFRYNCYVGIFTTVLDIEPVRCTDLLNISNSIKFKMDLILMNE</sequence>
<evidence type="ECO:0000313" key="2">
    <source>
        <dbReference type="Proteomes" id="UP001372338"/>
    </source>
</evidence>
<organism evidence="1 2">
    <name type="scientific">Crotalaria pallida</name>
    <name type="common">Smooth rattlebox</name>
    <name type="synonym">Crotalaria striata</name>
    <dbReference type="NCBI Taxonomy" id="3830"/>
    <lineage>
        <taxon>Eukaryota</taxon>
        <taxon>Viridiplantae</taxon>
        <taxon>Streptophyta</taxon>
        <taxon>Embryophyta</taxon>
        <taxon>Tracheophyta</taxon>
        <taxon>Spermatophyta</taxon>
        <taxon>Magnoliopsida</taxon>
        <taxon>eudicotyledons</taxon>
        <taxon>Gunneridae</taxon>
        <taxon>Pentapetalae</taxon>
        <taxon>rosids</taxon>
        <taxon>fabids</taxon>
        <taxon>Fabales</taxon>
        <taxon>Fabaceae</taxon>
        <taxon>Papilionoideae</taxon>
        <taxon>50 kb inversion clade</taxon>
        <taxon>genistoids sensu lato</taxon>
        <taxon>core genistoids</taxon>
        <taxon>Crotalarieae</taxon>
        <taxon>Crotalaria</taxon>
    </lineage>
</organism>
<name>A0AAN9EVK9_CROPI</name>
<dbReference type="Proteomes" id="UP001372338">
    <property type="component" value="Unassembled WGS sequence"/>
</dbReference>
<evidence type="ECO:0000313" key="1">
    <source>
        <dbReference type="EMBL" id="KAK7262050.1"/>
    </source>
</evidence>
<keyword evidence="2" id="KW-1185">Reference proteome</keyword>
<protein>
    <submittedName>
        <fullName evidence="1">Uncharacterized protein</fullName>
    </submittedName>
</protein>
<reference evidence="1 2" key="1">
    <citation type="submission" date="2024-01" db="EMBL/GenBank/DDBJ databases">
        <title>The genomes of 5 underutilized Papilionoideae crops provide insights into root nodulation and disease resistanc.</title>
        <authorList>
            <person name="Yuan L."/>
        </authorList>
    </citation>
    <scope>NUCLEOTIDE SEQUENCE [LARGE SCALE GENOMIC DNA]</scope>
    <source>
        <strain evidence="1">ZHUSHIDOU_FW_LH</strain>
        <tissue evidence="1">Leaf</tissue>
    </source>
</reference>
<accession>A0AAN9EVK9</accession>